<evidence type="ECO:0000256" key="15">
    <source>
        <dbReference type="SAM" id="Phobius"/>
    </source>
</evidence>
<dbReference type="CDD" id="cd03505">
    <property type="entry name" value="Delta9-FADS-like"/>
    <property type="match status" value="1"/>
</dbReference>
<dbReference type="Proteomes" id="UP001151518">
    <property type="component" value="Unassembled WGS sequence"/>
</dbReference>
<keyword evidence="6 14" id="KW-0479">Metal-binding</keyword>
<comment type="cofactor">
    <cofactor evidence="14">
        <name>Fe(2+)</name>
        <dbReference type="ChEBI" id="CHEBI:29033"/>
    </cofactor>
    <text evidence="14">Expected to bind 2 Fe(2+) ions per subunit.</text>
</comment>
<organism evidence="17 18">
    <name type="scientific">Coemansia spiralis</name>
    <dbReference type="NCBI Taxonomy" id="417178"/>
    <lineage>
        <taxon>Eukaryota</taxon>
        <taxon>Fungi</taxon>
        <taxon>Fungi incertae sedis</taxon>
        <taxon>Zoopagomycota</taxon>
        <taxon>Kickxellomycotina</taxon>
        <taxon>Kickxellomycetes</taxon>
        <taxon>Kickxellales</taxon>
        <taxon>Kickxellaceae</taxon>
        <taxon>Coemansia</taxon>
    </lineage>
</organism>
<dbReference type="InterPro" id="IPR001522">
    <property type="entry name" value="FADS-1_CS"/>
</dbReference>
<dbReference type="GO" id="GO:0005506">
    <property type="term" value="F:iron ion binding"/>
    <property type="evidence" value="ECO:0007669"/>
    <property type="project" value="TreeGrafter"/>
</dbReference>
<proteinExistence type="inferred from homology"/>
<comment type="similarity">
    <text evidence="2 14">Belongs to the fatty acid desaturase type 1 family.</text>
</comment>
<dbReference type="PROSITE" id="PS00476">
    <property type="entry name" value="FATTY_ACID_DESATUR_1"/>
    <property type="match status" value="1"/>
</dbReference>
<dbReference type="Gene3D" id="3.10.120.10">
    <property type="entry name" value="Cytochrome b5-like heme/steroid binding domain"/>
    <property type="match status" value="1"/>
</dbReference>
<evidence type="ECO:0000256" key="3">
    <source>
        <dbReference type="ARBA" id="ARBA00022516"/>
    </source>
</evidence>
<feature type="transmembrane region" description="Helical" evidence="15">
    <location>
        <begin position="107"/>
        <end position="127"/>
    </location>
</feature>
<dbReference type="EMBL" id="JANBTW010000068">
    <property type="protein sequence ID" value="KAJ2673451.1"/>
    <property type="molecule type" value="Genomic_DNA"/>
</dbReference>
<comment type="catalytic activity">
    <reaction evidence="14">
        <text>octadecanoyl-CoA + 2 Fe(II)-[cytochrome b5] + O2 + 2 H(+) = (9Z)-octadecenoyl-CoA + 2 Fe(III)-[cytochrome b5] + 2 H2O</text>
        <dbReference type="Rhea" id="RHEA:19721"/>
        <dbReference type="Rhea" id="RHEA-COMP:10438"/>
        <dbReference type="Rhea" id="RHEA-COMP:10439"/>
        <dbReference type="ChEBI" id="CHEBI:15377"/>
        <dbReference type="ChEBI" id="CHEBI:15378"/>
        <dbReference type="ChEBI" id="CHEBI:15379"/>
        <dbReference type="ChEBI" id="CHEBI:29033"/>
        <dbReference type="ChEBI" id="CHEBI:29034"/>
        <dbReference type="ChEBI" id="CHEBI:57387"/>
        <dbReference type="ChEBI" id="CHEBI:57394"/>
        <dbReference type="EC" id="1.14.19.1"/>
    </reaction>
</comment>
<keyword evidence="7 14" id="KW-0276">Fatty acid metabolism</keyword>
<dbReference type="GO" id="GO:0005789">
    <property type="term" value="C:endoplasmic reticulum membrane"/>
    <property type="evidence" value="ECO:0007669"/>
    <property type="project" value="TreeGrafter"/>
</dbReference>
<keyword evidence="14" id="KW-0813">Transport</keyword>
<comment type="function">
    <text evidence="14">Stearoyl-CoA desaturase that utilizes O(2) and electrons from reduced cytochrome b5 to introduce the first double bond into saturated fatty acyl-CoA substrates.</text>
</comment>
<keyword evidence="10 14" id="KW-0408">Iron</keyword>
<evidence type="ECO:0000313" key="18">
    <source>
        <dbReference type="Proteomes" id="UP001151518"/>
    </source>
</evidence>
<dbReference type="PRINTS" id="PR00075">
    <property type="entry name" value="FACDDSATRASE"/>
</dbReference>
<dbReference type="PIRSF" id="PIRSF000345">
    <property type="entry name" value="OLE1"/>
    <property type="match status" value="1"/>
</dbReference>
<evidence type="ECO:0000256" key="7">
    <source>
        <dbReference type="ARBA" id="ARBA00022832"/>
    </source>
</evidence>
<dbReference type="Pfam" id="PF00173">
    <property type="entry name" value="Cyt-b5"/>
    <property type="match status" value="1"/>
</dbReference>
<keyword evidence="5 15" id="KW-0812">Transmembrane</keyword>
<comment type="subcellular location">
    <subcellularLocation>
        <location evidence="1">Membrane</location>
        <topology evidence="1">Multi-pass membrane protein</topology>
    </subcellularLocation>
</comment>
<keyword evidence="14" id="KW-0249">Electron transport</keyword>
<dbReference type="Pfam" id="PF00487">
    <property type="entry name" value="FA_desaturase"/>
    <property type="match status" value="1"/>
</dbReference>
<evidence type="ECO:0000259" key="16">
    <source>
        <dbReference type="PROSITE" id="PS50255"/>
    </source>
</evidence>
<sequence>MGETKTKSKTEPQSALSYYIPTLSGIIGFLKEIFPSELMPVGEPPEKTAVEEADGELKKPVYNVKPVPKAKGKSIHTRWYWPFAAGILSAELVAIYAILFVKLQRPTAIFMVLYGVLSGLCITAGYHRLWAHRAYKASLPLEIFLAVFGASSIQGSIIWWVQNHRLHHRYTDTDRDPYNIKRGFWYAHHGWILFRRKEEDLGYADMTDLHKNKVVVWQYNYYFFICAFTSLVLPTAACGLLFGDWRGGFFWAAIARLVGVQQITFCVNSVAHTFGTQPYSDEQTPRDNWLTGIVTLGEGYHNFHHAFPNDYRNGVRWFDIDLTKWVLWGLEQLGLAFDLKRFPRNEIMKGRAAMKLKNAERFAKKVNYGKPVEELPMFTASEFVAEVREHKRKWLVIEGFVYDVADFVEMHPGGPRLIKSGIGKDMTNAFNGGVYNHHYSARNLMNSTMRVGRII</sequence>
<dbReference type="GO" id="GO:0004768">
    <property type="term" value="F:stearoyl-CoA 9-desaturase activity"/>
    <property type="evidence" value="ECO:0007669"/>
    <property type="project" value="UniProtKB-UniRule"/>
</dbReference>
<dbReference type="InterPro" id="IPR001199">
    <property type="entry name" value="Cyt_B5-like_heme/steroid-bd"/>
</dbReference>
<feature type="transmembrane region" description="Helical" evidence="15">
    <location>
        <begin position="139"/>
        <end position="161"/>
    </location>
</feature>
<evidence type="ECO:0000256" key="1">
    <source>
        <dbReference type="ARBA" id="ARBA00004141"/>
    </source>
</evidence>
<evidence type="ECO:0000256" key="8">
    <source>
        <dbReference type="ARBA" id="ARBA00022989"/>
    </source>
</evidence>
<dbReference type="InterPro" id="IPR036400">
    <property type="entry name" value="Cyt_B5-like_heme/steroid_sf"/>
</dbReference>
<keyword evidence="3 14" id="KW-0444">Lipid biosynthesis</keyword>
<dbReference type="SMART" id="SM01117">
    <property type="entry name" value="Cyt-b5"/>
    <property type="match status" value="1"/>
</dbReference>
<evidence type="ECO:0000256" key="2">
    <source>
        <dbReference type="ARBA" id="ARBA00009295"/>
    </source>
</evidence>
<reference evidence="17" key="1">
    <citation type="submission" date="2022-07" db="EMBL/GenBank/DDBJ databases">
        <title>Phylogenomic reconstructions and comparative analyses of Kickxellomycotina fungi.</title>
        <authorList>
            <person name="Reynolds N.K."/>
            <person name="Stajich J.E."/>
            <person name="Barry K."/>
            <person name="Grigoriev I.V."/>
            <person name="Crous P."/>
            <person name="Smith M.E."/>
        </authorList>
    </citation>
    <scope>NUCLEOTIDE SEQUENCE</scope>
    <source>
        <strain evidence="17">NRRL 3115</strain>
    </source>
</reference>
<evidence type="ECO:0000256" key="9">
    <source>
        <dbReference type="ARBA" id="ARBA00023002"/>
    </source>
</evidence>
<keyword evidence="13 14" id="KW-0275">Fatty acid biosynthesis</keyword>
<dbReference type="GO" id="GO:0020037">
    <property type="term" value="F:heme binding"/>
    <property type="evidence" value="ECO:0007669"/>
    <property type="project" value="InterPro"/>
</dbReference>
<accession>A0A9W8G649</accession>
<dbReference type="GO" id="GO:0006636">
    <property type="term" value="P:unsaturated fatty acid biosynthetic process"/>
    <property type="evidence" value="ECO:0007669"/>
    <property type="project" value="UniProtKB-UniRule"/>
</dbReference>
<dbReference type="PANTHER" id="PTHR11351">
    <property type="entry name" value="ACYL-COA DESATURASE"/>
    <property type="match status" value="1"/>
</dbReference>
<evidence type="ECO:0000256" key="10">
    <source>
        <dbReference type="ARBA" id="ARBA00023004"/>
    </source>
</evidence>
<keyword evidence="8 15" id="KW-1133">Transmembrane helix</keyword>
<evidence type="ECO:0000256" key="4">
    <source>
        <dbReference type="ARBA" id="ARBA00022617"/>
    </source>
</evidence>
<dbReference type="EC" id="1.14.19.1" evidence="14"/>
<feature type="transmembrane region" description="Helical" evidence="15">
    <location>
        <begin position="221"/>
        <end position="242"/>
    </location>
</feature>
<protein>
    <recommendedName>
        <fullName evidence="14">Acyl-CoA desaturase</fullName>
        <ecNumber evidence="14">1.14.19.1</ecNumber>
    </recommendedName>
</protein>
<keyword evidence="9 14" id="KW-0560">Oxidoreductase</keyword>
<keyword evidence="4 14" id="KW-0349">Heme</keyword>
<dbReference type="InterPro" id="IPR018506">
    <property type="entry name" value="Cyt_B5_heme-BS"/>
</dbReference>
<feature type="transmembrane region" description="Helical" evidence="15">
    <location>
        <begin position="79"/>
        <end position="101"/>
    </location>
</feature>
<evidence type="ECO:0000313" key="17">
    <source>
        <dbReference type="EMBL" id="KAJ2673451.1"/>
    </source>
</evidence>
<dbReference type="AlphaFoldDB" id="A0A9W8G649"/>
<dbReference type="OrthoDB" id="10260134at2759"/>
<comment type="caution">
    <text evidence="17">The sequence shown here is derived from an EMBL/GenBank/DDBJ whole genome shotgun (WGS) entry which is preliminary data.</text>
</comment>
<dbReference type="InterPro" id="IPR009160">
    <property type="entry name" value="Acyl-CoA_deSatase_haem/ster-bd"/>
</dbReference>
<evidence type="ECO:0000256" key="5">
    <source>
        <dbReference type="ARBA" id="ARBA00022692"/>
    </source>
</evidence>
<dbReference type="InterPro" id="IPR015876">
    <property type="entry name" value="Acyl-CoA_DS"/>
</dbReference>
<gene>
    <name evidence="17" type="ORF">GGI25_004713</name>
</gene>
<evidence type="ECO:0000256" key="14">
    <source>
        <dbReference type="PIRNR" id="PIRNR000345"/>
    </source>
</evidence>
<feature type="domain" description="Cytochrome b5 heme-binding" evidence="16">
    <location>
        <begin position="375"/>
        <end position="455"/>
    </location>
</feature>
<keyword evidence="12 15" id="KW-0472">Membrane</keyword>
<evidence type="ECO:0000256" key="11">
    <source>
        <dbReference type="ARBA" id="ARBA00023098"/>
    </source>
</evidence>
<dbReference type="PROSITE" id="PS00191">
    <property type="entry name" value="CYTOCHROME_B5_1"/>
    <property type="match status" value="1"/>
</dbReference>
<dbReference type="InterPro" id="IPR005804">
    <property type="entry name" value="FA_desaturase_dom"/>
</dbReference>
<dbReference type="PROSITE" id="PS50255">
    <property type="entry name" value="CYTOCHROME_B5_2"/>
    <property type="match status" value="1"/>
</dbReference>
<evidence type="ECO:0000256" key="12">
    <source>
        <dbReference type="ARBA" id="ARBA00023136"/>
    </source>
</evidence>
<name>A0A9W8G649_9FUNG</name>
<evidence type="ECO:0000256" key="6">
    <source>
        <dbReference type="ARBA" id="ARBA00022723"/>
    </source>
</evidence>
<dbReference type="PANTHER" id="PTHR11351:SF31">
    <property type="entry name" value="DESATURASE 1, ISOFORM A-RELATED"/>
    <property type="match status" value="1"/>
</dbReference>
<keyword evidence="11 14" id="KW-0443">Lipid metabolism</keyword>
<evidence type="ECO:0000256" key="13">
    <source>
        <dbReference type="ARBA" id="ARBA00023160"/>
    </source>
</evidence>
<dbReference type="SUPFAM" id="SSF55856">
    <property type="entry name" value="Cytochrome b5-like heme/steroid binding domain"/>
    <property type="match status" value="1"/>
</dbReference>